<dbReference type="RefSeq" id="WP_326751447.1">
    <property type="nucleotide sequence ID" value="NZ_CP109134.1"/>
</dbReference>
<keyword evidence="3" id="KW-1185">Reference proteome</keyword>
<keyword evidence="2" id="KW-0347">Helicase</keyword>
<keyword evidence="2" id="KW-0067">ATP-binding</keyword>
<dbReference type="EMBL" id="CP109134">
    <property type="protein sequence ID" value="WSD05177.1"/>
    <property type="molecule type" value="Genomic_DNA"/>
</dbReference>
<sequence length="474" mass="50172">MTRYDGDGAEVEETDDWYEPEGVPVGGAAPDGTDPEGTDGGAGAERTFAALPPARGRGFAQTWWGRAWLTALEGTALDTQQLKAGRRLARAGAVGAVSVRPGRITAVVQDRDRTAHRADVLLQELSDEQWDRFLDMAVERAGHVAALLDREMPPHLVEDAELAGVELLPGLGDLEPECDCGAWDHCGHTAALCYQVARLLDHDPFVLLLVRGRGERALLDALQSHGGPSSTSGKRPRLEGVDAAEAFAAGGIRPALPGVPPLPAEPGVPPSLDTDEPPTAGVDPSALEFLAARTAVQAHRLLAEALREGHERHPPAPEPTVARDAVRLAAGEPPRAVTARLADGSGRGREGLAVAVRAWRQGGAAALTVLDEEWTVDAEALARAGAALASAWAESDEAERPVLRARANRWTLDGGRIQLRLGRDGRWWPYRKERGRWVPAGDAAQDPATALATADSEARTEPEADTAAGRPSGT</sequence>
<evidence type="ECO:0000313" key="2">
    <source>
        <dbReference type="EMBL" id="WSD05177.1"/>
    </source>
</evidence>
<dbReference type="GO" id="GO:0004386">
    <property type="term" value="F:helicase activity"/>
    <property type="evidence" value="ECO:0007669"/>
    <property type="project" value="UniProtKB-KW"/>
</dbReference>
<accession>A0ABZ1GIS7</accession>
<proteinExistence type="predicted"/>
<organism evidence="2 3">
    <name type="scientific">Streptomyces hirsutus</name>
    <dbReference type="NCBI Taxonomy" id="35620"/>
    <lineage>
        <taxon>Bacteria</taxon>
        <taxon>Bacillati</taxon>
        <taxon>Actinomycetota</taxon>
        <taxon>Actinomycetes</taxon>
        <taxon>Kitasatosporales</taxon>
        <taxon>Streptomycetaceae</taxon>
        <taxon>Streptomyces</taxon>
    </lineage>
</organism>
<dbReference type="PANTHER" id="PTHR38133">
    <property type="entry name" value="SLR1429 PROTEIN"/>
    <property type="match status" value="1"/>
</dbReference>
<keyword evidence="2" id="KW-0378">Hydrolase</keyword>
<dbReference type="Proteomes" id="UP001335325">
    <property type="component" value="Chromosome"/>
</dbReference>
<feature type="compositionally biased region" description="Acidic residues" evidence="1">
    <location>
        <begin position="7"/>
        <end position="19"/>
    </location>
</feature>
<feature type="region of interest" description="Disordered" evidence="1">
    <location>
        <begin position="438"/>
        <end position="474"/>
    </location>
</feature>
<feature type="region of interest" description="Disordered" evidence="1">
    <location>
        <begin position="254"/>
        <end position="279"/>
    </location>
</feature>
<protein>
    <submittedName>
        <fullName evidence="2">SWF or SNF family helicase</fullName>
    </submittedName>
</protein>
<feature type="region of interest" description="Disordered" evidence="1">
    <location>
        <begin position="1"/>
        <end position="45"/>
    </location>
</feature>
<feature type="compositionally biased region" description="Pro residues" evidence="1">
    <location>
        <begin position="257"/>
        <end position="269"/>
    </location>
</feature>
<reference evidence="2 3" key="1">
    <citation type="submission" date="2022-10" db="EMBL/GenBank/DDBJ databases">
        <title>The complete genomes of actinobacterial strains from the NBC collection.</title>
        <authorList>
            <person name="Joergensen T.S."/>
            <person name="Alvarez Arevalo M."/>
            <person name="Sterndorff E.B."/>
            <person name="Faurdal D."/>
            <person name="Vuksanovic O."/>
            <person name="Mourched A.-S."/>
            <person name="Charusanti P."/>
            <person name="Shaw S."/>
            <person name="Blin K."/>
            <person name="Weber T."/>
        </authorList>
    </citation>
    <scope>NUCLEOTIDE SEQUENCE [LARGE SCALE GENOMIC DNA]</scope>
    <source>
        <strain evidence="2 3">NBC 01753</strain>
    </source>
</reference>
<dbReference type="GeneID" id="91541910"/>
<gene>
    <name evidence="2" type="ORF">OIE73_05030</name>
</gene>
<feature type="compositionally biased region" description="Low complexity" evidence="1">
    <location>
        <begin position="439"/>
        <end position="455"/>
    </location>
</feature>
<dbReference type="PANTHER" id="PTHR38133:SF1">
    <property type="entry name" value="SLR1429 PROTEIN"/>
    <property type="match status" value="1"/>
</dbReference>
<name>A0ABZ1GIS7_9ACTN</name>
<evidence type="ECO:0000256" key="1">
    <source>
        <dbReference type="SAM" id="MobiDB-lite"/>
    </source>
</evidence>
<evidence type="ECO:0000313" key="3">
    <source>
        <dbReference type="Proteomes" id="UP001335325"/>
    </source>
</evidence>
<keyword evidence="2" id="KW-0547">Nucleotide-binding</keyword>